<evidence type="ECO:0000256" key="9">
    <source>
        <dbReference type="PIRSR" id="PIRSR600760-2"/>
    </source>
</evidence>
<dbReference type="GO" id="GO:0046872">
    <property type="term" value="F:metal ion binding"/>
    <property type="evidence" value="ECO:0007669"/>
    <property type="project" value="UniProtKB-KW"/>
</dbReference>
<dbReference type="GO" id="GO:0008934">
    <property type="term" value="F:inositol monophosphate 1-phosphatase activity"/>
    <property type="evidence" value="ECO:0007669"/>
    <property type="project" value="InterPro"/>
</dbReference>
<dbReference type="Pfam" id="PF00459">
    <property type="entry name" value="Inositol_P"/>
    <property type="match status" value="1"/>
</dbReference>
<evidence type="ECO:0000256" key="5">
    <source>
        <dbReference type="ARBA" id="ARBA00019784"/>
    </source>
</evidence>
<dbReference type="InterPro" id="IPR033942">
    <property type="entry name" value="IMPase"/>
</dbReference>
<dbReference type="Gene3D" id="3.40.190.80">
    <property type="match status" value="1"/>
</dbReference>
<comment type="caution">
    <text evidence="11">The sequence shown here is derived from an EMBL/GenBank/DDBJ whole genome shotgun (WGS) entry which is preliminary data.</text>
</comment>
<feature type="binding site" evidence="9">
    <location>
        <position position="89"/>
    </location>
    <ligand>
        <name>Mg(2+)</name>
        <dbReference type="ChEBI" id="CHEBI:18420"/>
        <label>1</label>
        <note>catalytic</note>
    </ligand>
</feature>
<dbReference type="InterPro" id="IPR020550">
    <property type="entry name" value="Inositol_monophosphatase_CS"/>
</dbReference>
<dbReference type="AlphaFoldDB" id="A0A934IR35"/>
<dbReference type="PROSITE" id="PS00630">
    <property type="entry name" value="IMP_2"/>
    <property type="match status" value="1"/>
</dbReference>
<keyword evidence="7 10" id="KW-0378">Hydrolase</keyword>
<dbReference type="EMBL" id="JAEKJA010000013">
    <property type="protein sequence ID" value="MBJ3777171.1"/>
    <property type="molecule type" value="Genomic_DNA"/>
</dbReference>
<comment type="similarity">
    <text evidence="3 10">Belongs to the inositol monophosphatase superfamily.</text>
</comment>
<dbReference type="InterPro" id="IPR020583">
    <property type="entry name" value="Inositol_monoP_metal-BS"/>
</dbReference>
<evidence type="ECO:0000256" key="4">
    <source>
        <dbReference type="ARBA" id="ARBA00013106"/>
    </source>
</evidence>
<evidence type="ECO:0000313" key="12">
    <source>
        <dbReference type="Proteomes" id="UP000609531"/>
    </source>
</evidence>
<dbReference type="InterPro" id="IPR000760">
    <property type="entry name" value="Inositol_monophosphatase-like"/>
</dbReference>
<protein>
    <recommendedName>
        <fullName evidence="5 10">Inositol-1-monophosphatase</fullName>
        <ecNumber evidence="4 10">3.1.3.25</ecNumber>
    </recommendedName>
</protein>
<dbReference type="PROSITE" id="PS00629">
    <property type="entry name" value="IMP_1"/>
    <property type="match status" value="1"/>
</dbReference>
<reference evidence="11" key="1">
    <citation type="submission" date="2020-12" db="EMBL/GenBank/DDBJ databases">
        <title>Bacterial taxonomy.</title>
        <authorList>
            <person name="Pan X."/>
        </authorList>
    </citation>
    <scope>NUCLEOTIDE SEQUENCE</scope>
    <source>
        <strain evidence="11">B2012</strain>
    </source>
</reference>
<evidence type="ECO:0000256" key="6">
    <source>
        <dbReference type="ARBA" id="ARBA00022723"/>
    </source>
</evidence>
<evidence type="ECO:0000256" key="7">
    <source>
        <dbReference type="ARBA" id="ARBA00022801"/>
    </source>
</evidence>
<feature type="binding site" evidence="9">
    <location>
        <position position="69"/>
    </location>
    <ligand>
        <name>Mg(2+)</name>
        <dbReference type="ChEBI" id="CHEBI:18420"/>
        <label>1</label>
        <note>catalytic</note>
    </ligand>
</feature>
<evidence type="ECO:0000256" key="8">
    <source>
        <dbReference type="ARBA" id="ARBA00022842"/>
    </source>
</evidence>
<sequence length="270" mass="28821">MARSALLNVMVAAAEKAGRSLARDFGEVENLQVSRKGPADFVSKADMRAEEIVYKELSKARPGYSFLMEESGLTKGDDDQHRWIVDPLDGTSNFLHAIPIFAVSIALERQGELVAGVVYNPAMNELYVAERGQGAFLNDRRMRVAARADLADTLIGTGLPFLGHGNHVRALAELQPLMGRVAGIRRAGAAALDLAFVAAGRLDGFWEHELKPWDMAAGIVLVREAGGFVSDGSGGDKMLSTGTVVAGNETVQRALLKNVKTVADGHPVGA</sequence>
<accession>A0A934IR35</accession>
<comment type="catalytic activity">
    <reaction evidence="1 10">
        <text>a myo-inositol phosphate + H2O = myo-inositol + phosphate</text>
        <dbReference type="Rhea" id="RHEA:24056"/>
        <dbReference type="ChEBI" id="CHEBI:15377"/>
        <dbReference type="ChEBI" id="CHEBI:17268"/>
        <dbReference type="ChEBI" id="CHEBI:43474"/>
        <dbReference type="ChEBI" id="CHEBI:84139"/>
        <dbReference type="EC" id="3.1.3.25"/>
    </reaction>
</comment>
<comment type="cofactor">
    <cofactor evidence="2 9 10">
        <name>Mg(2+)</name>
        <dbReference type="ChEBI" id="CHEBI:18420"/>
    </cofactor>
</comment>
<dbReference type="PRINTS" id="PR01959">
    <property type="entry name" value="SBIMPHPHTASE"/>
</dbReference>
<evidence type="ECO:0000313" key="11">
    <source>
        <dbReference type="EMBL" id="MBJ3777171.1"/>
    </source>
</evidence>
<dbReference type="CDD" id="cd01639">
    <property type="entry name" value="IMPase"/>
    <property type="match status" value="1"/>
</dbReference>
<dbReference type="GO" id="GO:0046854">
    <property type="term" value="P:phosphatidylinositol phosphate biosynthetic process"/>
    <property type="evidence" value="ECO:0007669"/>
    <property type="project" value="InterPro"/>
</dbReference>
<keyword evidence="8 9" id="KW-0460">Magnesium</keyword>
<gene>
    <name evidence="11" type="ORF">JCR33_15805</name>
</gene>
<dbReference type="PRINTS" id="PR00377">
    <property type="entry name" value="IMPHPHTASES"/>
</dbReference>
<organism evidence="11 12">
    <name type="scientific">Acuticoccus mangrovi</name>
    <dbReference type="NCBI Taxonomy" id="2796142"/>
    <lineage>
        <taxon>Bacteria</taxon>
        <taxon>Pseudomonadati</taxon>
        <taxon>Pseudomonadota</taxon>
        <taxon>Alphaproteobacteria</taxon>
        <taxon>Hyphomicrobiales</taxon>
        <taxon>Amorphaceae</taxon>
        <taxon>Acuticoccus</taxon>
    </lineage>
</organism>
<evidence type="ECO:0000256" key="10">
    <source>
        <dbReference type="RuleBase" id="RU364068"/>
    </source>
</evidence>
<keyword evidence="6 9" id="KW-0479">Metal-binding</keyword>
<dbReference type="GO" id="GO:0007165">
    <property type="term" value="P:signal transduction"/>
    <property type="evidence" value="ECO:0007669"/>
    <property type="project" value="TreeGrafter"/>
</dbReference>
<dbReference type="GO" id="GO:0006020">
    <property type="term" value="P:inositol metabolic process"/>
    <property type="evidence" value="ECO:0007669"/>
    <property type="project" value="TreeGrafter"/>
</dbReference>
<feature type="binding site" evidence="9">
    <location>
        <position position="86"/>
    </location>
    <ligand>
        <name>Mg(2+)</name>
        <dbReference type="ChEBI" id="CHEBI:18420"/>
        <label>1</label>
        <note>catalytic</note>
    </ligand>
</feature>
<feature type="binding site" evidence="9">
    <location>
        <position position="214"/>
    </location>
    <ligand>
        <name>Mg(2+)</name>
        <dbReference type="ChEBI" id="CHEBI:18420"/>
        <label>1</label>
        <note>catalytic</note>
    </ligand>
</feature>
<evidence type="ECO:0000256" key="1">
    <source>
        <dbReference type="ARBA" id="ARBA00001033"/>
    </source>
</evidence>
<feature type="binding site" evidence="9">
    <location>
        <position position="88"/>
    </location>
    <ligand>
        <name>Mg(2+)</name>
        <dbReference type="ChEBI" id="CHEBI:18420"/>
        <label>1</label>
        <note>catalytic</note>
    </ligand>
</feature>
<keyword evidence="12" id="KW-1185">Reference proteome</keyword>
<dbReference type="Gene3D" id="3.30.540.10">
    <property type="entry name" value="Fructose-1,6-Bisphosphatase, subunit A, domain 1"/>
    <property type="match status" value="1"/>
</dbReference>
<evidence type="ECO:0000256" key="3">
    <source>
        <dbReference type="ARBA" id="ARBA00009759"/>
    </source>
</evidence>
<dbReference type="InterPro" id="IPR022337">
    <property type="entry name" value="Inositol_monophosphatase_SuhB"/>
</dbReference>
<evidence type="ECO:0000256" key="2">
    <source>
        <dbReference type="ARBA" id="ARBA00001946"/>
    </source>
</evidence>
<dbReference type="FunFam" id="3.30.540.10:FF:000003">
    <property type="entry name" value="Inositol-1-monophosphatase"/>
    <property type="match status" value="1"/>
</dbReference>
<dbReference type="Proteomes" id="UP000609531">
    <property type="component" value="Unassembled WGS sequence"/>
</dbReference>
<dbReference type="PANTHER" id="PTHR20854">
    <property type="entry name" value="INOSITOL MONOPHOSPHATASE"/>
    <property type="match status" value="1"/>
</dbReference>
<proteinExistence type="inferred from homology"/>
<dbReference type="RefSeq" id="WP_198883074.1">
    <property type="nucleotide sequence ID" value="NZ_JAEKJA010000013.1"/>
</dbReference>
<dbReference type="SUPFAM" id="SSF56655">
    <property type="entry name" value="Carbohydrate phosphatase"/>
    <property type="match status" value="1"/>
</dbReference>
<dbReference type="EC" id="3.1.3.25" evidence="4 10"/>
<dbReference type="PANTHER" id="PTHR20854:SF4">
    <property type="entry name" value="INOSITOL-1-MONOPHOSPHATASE-RELATED"/>
    <property type="match status" value="1"/>
</dbReference>
<name>A0A934IR35_9HYPH</name>